<dbReference type="EMBL" id="CM016552">
    <property type="protein sequence ID" value="TKW41110.1"/>
    <property type="molecule type" value="Genomic_DNA"/>
</dbReference>
<dbReference type="Proteomes" id="UP000298652">
    <property type="component" value="Chromosome 1"/>
</dbReference>
<sequence length="41" mass="4770">MMVFVFLLLWRLKGNLGLMNQTNKNFTHFELLLAPSNSSKD</sequence>
<protein>
    <submittedName>
        <fullName evidence="2">Uncharacterized protein</fullName>
    </submittedName>
</protein>
<organism evidence="2 3">
    <name type="scientific">Setaria viridis</name>
    <name type="common">Green bristlegrass</name>
    <name type="synonym">Setaria italica subsp. viridis</name>
    <dbReference type="NCBI Taxonomy" id="4556"/>
    <lineage>
        <taxon>Eukaryota</taxon>
        <taxon>Viridiplantae</taxon>
        <taxon>Streptophyta</taxon>
        <taxon>Embryophyta</taxon>
        <taxon>Tracheophyta</taxon>
        <taxon>Spermatophyta</taxon>
        <taxon>Magnoliopsida</taxon>
        <taxon>Liliopsida</taxon>
        <taxon>Poales</taxon>
        <taxon>Poaceae</taxon>
        <taxon>PACMAD clade</taxon>
        <taxon>Panicoideae</taxon>
        <taxon>Panicodae</taxon>
        <taxon>Paniceae</taxon>
        <taxon>Cenchrinae</taxon>
        <taxon>Setaria</taxon>
    </lineage>
</organism>
<proteinExistence type="predicted"/>
<evidence type="ECO:0000313" key="2">
    <source>
        <dbReference type="EMBL" id="TKW41110.1"/>
    </source>
</evidence>
<feature type="chain" id="PRO_5020554905" evidence="1">
    <location>
        <begin position="18"/>
        <end position="41"/>
    </location>
</feature>
<reference evidence="2" key="1">
    <citation type="submission" date="2019-03" db="EMBL/GenBank/DDBJ databases">
        <title>WGS assembly of Setaria viridis.</title>
        <authorList>
            <person name="Huang P."/>
            <person name="Jenkins J."/>
            <person name="Grimwood J."/>
            <person name="Barry K."/>
            <person name="Healey A."/>
            <person name="Mamidi S."/>
            <person name="Sreedasyam A."/>
            <person name="Shu S."/>
            <person name="Feldman M."/>
            <person name="Wu J."/>
            <person name="Yu Y."/>
            <person name="Chen C."/>
            <person name="Johnson J."/>
            <person name="Rokhsar D."/>
            <person name="Baxter I."/>
            <person name="Schmutz J."/>
            <person name="Brutnell T."/>
            <person name="Kellogg E."/>
        </authorList>
    </citation>
    <scope>NUCLEOTIDE SEQUENCE [LARGE SCALE GENOMIC DNA]</scope>
</reference>
<gene>
    <name evidence="2" type="ORF">SEVIR_1G292333v2</name>
</gene>
<evidence type="ECO:0000256" key="1">
    <source>
        <dbReference type="SAM" id="SignalP"/>
    </source>
</evidence>
<accession>A0A4U6WE77</accession>
<dbReference type="Gramene" id="TKW41110">
    <property type="protein sequence ID" value="TKW41110"/>
    <property type="gene ID" value="SEVIR_1G292333v2"/>
</dbReference>
<keyword evidence="3" id="KW-1185">Reference proteome</keyword>
<evidence type="ECO:0000313" key="3">
    <source>
        <dbReference type="Proteomes" id="UP000298652"/>
    </source>
</evidence>
<keyword evidence="1" id="KW-0732">Signal</keyword>
<feature type="signal peptide" evidence="1">
    <location>
        <begin position="1"/>
        <end position="17"/>
    </location>
</feature>
<dbReference type="AlphaFoldDB" id="A0A4U6WE77"/>
<name>A0A4U6WE77_SETVI</name>